<dbReference type="GO" id="GO:0005634">
    <property type="term" value="C:nucleus"/>
    <property type="evidence" value="ECO:0007669"/>
    <property type="project" value="UniProtKB-SubCell"/>
</dbReference>
<feature type="domain" description="Fibronectin type-III" evidence="12">
    <location>
        <begin position="1017"/>
        <end position="1110"/>
    </location>
</feature>
<evidence type="ECO:0000256" key="9">
    <source>
        <dbReference type="SAM" id="Coils"/>
    </source>
</evidence>
<evidence type="ECO:0000256" key="4">
    <source>
        <dbReference type="ARBA" id="ARBA00022490"/>
    </source>
</evidence>
<keyword evidence="14" id="KW-1185">Reference proteome</keyword>
<feature type="domain" description="Ig-like" evidence="11">
    <location>
        <begin position="427"/>
        <end position="518"/>
    </location>
</feature>
<evidence type="ECO:0000256" key="7">
    <source>
        <dbReference type="ARBA" id="ARBA00023242"/>
    </source>
</evidence>
<dbReference type="Pfam" id="PF07679">
    <property type="entry name" value="I-set"/>
    <property type="match status" value="6"/>
</dbReference>
<dbReference type="InterPro" id="IPR036179">
    <property type="entry name" value="Ig-like_dom_sf"/>
</dbReference>
<reference evidence="13 14" key="1">
    <citation type="submission" date="2021-06" db="EMBL/GenBank/DDBJ databases">
        <authorList>
            <person name="Palmer J.M."/>
        </authorList>
    </citation>
    <scope>NUCLEOTIDE SEQUENCE [LARGE SCALE GENOMIC DNA]</scope>
    <source>
        <strain evidence="13 14">MEX-2019</strain>
        <tissue evidence="13">Muscle</tissue>
    </source>
</reference>
<evidence type="ECO:0000256" key="5">
    <source>
        <dbReference type="ARBA" id="ARBA00022737"/>
    </source>
</evidence>
<dbReference type="GO" id="GO:0019901">
    <property type="term" value="F:protein kinase binding"/>
    <property type="evidence" value="ECO:0007669"/>
    <property type="project" value="InterPro"/>
</dbReference>
<evidence type="ECO:0000313" key="13">
    <source>
        <dbReference type="EMBL" id="KAK5598912.1"/>
    </source>
</evidence>
<dbReference type="SMART" id="SM00408">
    <property type="entry name" value="IGc2"/>
    <property type="match status" value="3"/>
</dbReference>
<evidence type="ECO:0008006" key="15">
    <source>
        <dbReference type="Google" id="ProtNLM"/>
    </source>
</evidence>
<dbReference type="FunFam" id="2.60.40.10:FF:001438">
    <property type="entry name" value="Immunoglobulin-like and fibronectin type III domain-containing protein 1"/>
    <property type="match status" value="1"/>
</dbReference>
<dbReference type="FunFam" id="2.60.40.10:FF:001232">
    <property type="entry name" value="Immunoglobulin-like and fibronectin type III domain-containing 1"/>
    <property type="match status" value="1"/>
</dbReference>
<evidence type="ECO:0000259" key="12">
    <source>
        <dbReference type="PROSITE" id="PS50853"/>
    </source>
</evidence>
<dbReference type="SUPFAM" id="SSF49265">
    <property type="entry name" value="Fibronectin type III"/>
    <property type="match status" value="3"/>
</dbReference>
<dbReference type="FunFam" id="2.60.40.10:FF:001267">
    <property type="entry name" value="Immunoglobulin-like and fibronectin type III domain containing 1"/>
    <property type="match status" value="1"/>
</dbReference>
<dbReference type="Proteomes" id="UP001311232">
    <property type="component" value="Unassembled WGS sequence"/>
</dbReference>
<dbReference type="CDD" id="cd00063">
    <property type="entry name" value="FN3"/>
    <property type="match status" value="4"/>
</dbReference>
<name>A0AAV9QRF9_9TELE</name>
<dbReference type="InterPro" id="IPR013783">
    <property type="entry name" value="Ig-like_fold"/>
</dbReference>
<dbReference type="Pfam" id="PF00041">
    <property type="entry name" value="fn3"/>
    <property type="match status" value="4"/>
</dbReference>
<dbReference type="FunFam" id="2.60.40.10:FF:000425">
    <property type="entry name" value="Myosin light chain kinase"/>
    <property type="match status" value="1"/>
</dbReference>
<dbReference type="InterPro" id="IPR031775">
    <property type="entry name" value="PRKG1_interact"/>
</dbReference>
<evidence type="ECO:0000256" key="8">
    <source>
        <dbReference type="ARBA" id="ARBA00023319"/>
    </source>
</evidence>
<dbReference type="SUPFAM" id="SSF48726">
    <property type="entry name" value="Immunoglobulin"/>
    <property type="match status" value="6"/>
</dbReference>
<comment type="similarity">
    <text evidence="3">Belongs to the protein kinase superfamily. CAMK Ser/Thr protein kinase family.</text>
</comment>
<feature type="domain" description="Fibronectin type-III" evidence="12">
    <location>
        <begin position="623"/>
        <end position="717"/>
    </location>
</feature>
<dbReference type="EMBL" id="JAHHUM010002986">
    <property type="protein sequence ID" value="KAK5598912.1"/>
    <property type="molecule type" value="Genomic_DNA"/>
</dbReference>
<comment type="subcellular location">
    <subcellularLocation>
        <location evidence="2">Cytoplasm</location>
    </subcellularLocation>
    <subcellularLocation>
        <location evidence="1">Nucleus</location>
    </subcellularLocation>
</comment>
<dbReference type="InterPro" id="IPR003598">
    <property type="entry name" value="Ig_sub2"/>
</dbReference>
<dbReference type="InterPro" id="IPR003599">
    <property type="entry name" value="Ig_sub"/>
</dbReference>
<evidence type="ECO:0000259" key="11">
    <source>
        <dbReference type="PROSITE" id="PS50835"/>
    </source>
</evidence>
<feature type="region of interest" description="Disordered" evidence="10">
    <location>
        <begin position="309"/>
        <end position="421"/>
    </location>
</feature>
<dbReference type="InterPro" id="IPR013098">
    <property type="entry name" value="Ig_I-set"/>
</dbReference>
<keyword evidence="4" id="KW-0963">Cytoplasm</keyword>
<accession>A0AAV9QRF9</accession>
<keyword evidence="6" id="KW-1015">Disulfide bond</keyword>
<evidence type="ECO:0000256" key="1">
    <source>
        <dbReference type="ARBA" id="ARBA00004123"/>
    </source>
</evidence>
<keyword evidence="7" id="KW-0539">Nucleus</keyword>
<feature type="domain" description="Ig-like" evidence="11">
    <location>
        <begin position="1129"/>
        <end position="1218"/>
    </location>
</feature>
<dbReference type="GO" id="GO:0005737">
    <property type="term" value="C:cytoplasm"/>
    <property type="evidence" value="ECO:0007669"/>
    <property type="project" value="UniProtKB-SubCell"/>
</dbReference>
<evidence type="ECO:0000313" key="14">
    <source>
        <dbReference type="Proteomes" id="UP001311232"/>
    </source>
</evidence>
<keyword evidence="8" id="KW-0393">Immunoglobulin domain</keyword>
<proteinExistence type="inferred from homology"/>
<dbReference type="InterPro" id="IPR050964">
    <property type="entry name" value="Striated_Muscle_Regulatory"/>
</dbReference>
<feature type="domain" description="Fibronectin type-III" evidence="12">
    <location>
        <begin position="719"/>
        <end position="815"/>
    </location>
</feature>
<dbReference type="InterPro" id="IPR036116">
    <property type="entry name" value="FN3_sf"/>
</dbReference>
<evidence type="ECO:0000256" key="2">
    <source>
        <dbReference type="ARBA" id="ARBA00004496"/>
    </source>
</evidence>
<feature type="domain" description="Ig-like" evidence="11">
    <location>
        <begin position="215"/>
        <end position="302"/>
    </location>
</feature>
<feature type="compositionally biased region" description="Basic and acidic residues" evidence="10">
    <location>
        <begin position="383"/>
        <end position="414"/>
    </location>
</feature>
<organism evidence="13 14">
    <name type="scientific">Crenichthys baileyi</name>
    <name type="common">White River springfish</name>
    <dbReference type="NCBI Taxonomy" id="28760"/>
    <lineage>
        <taxon>Eukaryota</taxon>
        <taxon>Metazoa</taxon>
        <taxon>Chordata</taxon>
        <taxon>Craniata</taxon>
        <taxon>Vertebrata</taxon>
        <taxon>Euteleostomi</taxon>
        <taxon>Actinopterygii</taxon>
        <taxon>Neopterygii</taxon>
        <taxon>Teleostei</taxon>
        <taxon>Neoteleostei</taxon>
        <taxon>Acanthomorphata</taxon>
        <taxon>Ovalentaria</taxon>
        <taxon>Atherinomorphae</taxon>
        <taxon>Cyprinodontiformes</taxon>
        <taxon>Goodeidae</taxon>
        <taxon>Crenichthys</taxon>
    </lineage>
</organism>
<evidence type="ECO:0000256" key="3">
    <source>
        <dbReference type="ARBA" id="ARBA00006692"/>
    </source>
</evidence>
<dbReference type="SMART" id="SM00060">
    <property type="entry name" value="FN3"/>
    <property type="match status" value="4"/>
</dbReference>
<dbReference type="FunFam" id="2.60.40.10:FF:000084">
    <property type="entry name" value="Myosin binding protein C, slow type"/>
    <property type="match status" value="1"/>
</dbReference>
<dbReference type="PROSITE" id="PS50853">
    <property type="entry name" value="FN3"/>
    <property type="match status" value="4"/>
</dbReference>
<dbReference type="InterPro" id="IPR007110">
    <property type="entry name" value="Ig-like_dom"/>
</dbReference>
<protein>
    <recommendedName>
        <fullName evidence="15">Immunoglobulin-like and fibronectin type III domain-containing protein 1</fullName>
    </recommendedName>
</protein>
<dbReference type="FunFam" id="2.60.40.10:FF:000031">
    <property type="entry name" value="Myosin-binding protein C, slow type"/>
    <property type="match status" value="1"/>
</dbReference>
<feature type="compositionally biased region" description="Basic and acidic residues" evidence="10">
    <location>
        <begin position="349"/>
        <end position="368"/>
    </location>
</feature>
<dbReference type="FunFam" id="2.60.40.10:FF:000050">
    <property type="entry name" value="Titin isoform B"/>
    <property type="match status" value="1"/>
</dbReference>
<dbReference type="InterPro" id="IPR003961">
    <property type="entry name" value="FN3_dom"/>
</dbReference>
<keyword evidence="9" id="KW-0175">Coiled coil</keyword>
<evidence type="ECO:0000256" key="10">
    <source>
        <dbReference type="SAM" id="MobiDB-lite"/>
    </source>
</evidence>
<dbReference type="Pfam" id="PF15898">
    <property type="entry name" value="PRKG1_interact"/>
    <property type="match status" value="1"/>
</dbReference>
<dbReference type="PROSITE" id="PS50835">
    <property type="entry name" value="IG_LIKE"/>
    <property type="match status" value="4"/>
</dbReference>
<dbReference type="SMART" id="SM00409">
    <property type="entry name" value="IG"/>
    <property type="match status" value="6"/>
</dbReference>
<dbReference type="FunFam" id="2.60.40.10:FF:001097">
    <property type="entry name" value="Immunoglobulin-like and fibronectin type III domain-containing protein 1"/>
    <property type="match status" value="1"/>
</dbReference>
<evidence type="ECO:0000256" key="6">
    <source>
        <dbReference type="ARBA" id="ARBA00023157"/>
    </source>
</evidence>
<dbReference type="PANTHER" id="PTHR13817">
    <property type="entry name" value="TITIN"/>
    <property type="match status" value="1"/>
</dbReference>
<feature type="coiled-coil region" evidence="9">
    <location>
        <begin position="1299"/>
        <end position="1373"/>
    </location>
</feature>
<feature type="domain" description="Fibronectin type-III" evidence="12">
    <location>
        <begin position="818"/>
        <end position="919"/>
    </location>
</feature>
<sequence>MEWKNLKMNQSVLDFCPDNAGSHKAQRACMSGIVAVKKRSRVPGVMITQFVERLPAGKSTPDFARKPMTTTVQEGKKAFFKAMVSGEPPPTVSWGRNKGEMDDPEKYSTRYDERAQEHVLEVVEKLENVKQIEVKPTGRAEFSFDMKLRDPNSAVNLYKDGTMIPYDNDKNSKHSLQKTGINYLFSIKDPQQDDAGFYQVDVEETNVLTTDFQVPDVEFVAKIKDTKVTQNEDAIFQCVLSTPLNKIAWSKEDALLEHGGKYEITISEDKLTHTLRVKDCQMADKGAYYAIAGITSSSASLAVQADSSASMGTKASDKSKLVSEEQKFLKKSTDMDTAKQTETENENDAADRSDKAAQENIEDGKEGTDGEDGGDGKGIGDGTGKRNDEDKCDTDGKYKNLDEEDKCTTDDASDKKKKPSRAALLVPDSALDRGVQFVRGLSDINSKVGERAELSCKLNSETSEGRWYKNGKLLTQEDGIKIIKDGACHTLIIECCEKDDTAVYRFEAEGRKSEATLNVQDPPQLDPDALGEFTNPVIVRVGENAKWKLPFSGGAPMNIQWYKNDDELLPAVNVKIDTSDTESQLRLIKCQRKDTGEVKIKIKNEFGIIEAVSRLIVLDKPTPPQGPVEIIESAVTSVEFKWKPPKDNGGCPVTKYIIERQQVGRNKWSNLGEIPGSPSYKDTDVDPGRRYCYRIRAKNAEGISDYLQTEEIPAGYPGPPATPKVVSAFKDCINLSWCPPCDTGGTKILGYNLEKNKTGTNYWSLVNQKGPITDTKYAFKDVFEGAAYRFRVSAINLSGAGEPSFPSGAIIARDPKKPPGKVTDLKLTSSSYTTFSLAWTKPKEVKGVEDEAQGYYVEIRPMESLEWTRCNATPISLTSYTVLGLKAMAAYWVRVIATNYGGDGEPQGFDNYIIAMPPPVRPRFKDRNMKTLMVVKSGNTVRLNINFEASPMPDISWIKDGIPLLKHVTITNSDRGSQLLIPTSERSDGGIYTITVKNIVGQESFSVEIRVTDDPKPPGPIELEQNIPGTVTLCWTPSPDEKRDDRLHYMVSKRDSFKRTWRTVADNLFNNKFTVVNVMPGREYYFRVFAKNDIGLSPPSEPPVFSLKKEKEKFKVDMPQIKALDFKSPPSFIIPLKRRTAPDGYECYMSCAVKGDPAPYVTWYHNNISLNTNTNYHITNVCGVCSLLILRVGPKDSGEYKVVIENKLGNAESSMTLNVRAPSAANTRSLRHERLVRLDSSSSSDISNDTSTNLAESYFLRRENRLSAKKKAEEEKMNSDYKKMYEKALATNQRLKFRLETSKQDLATVQDQLQRAQQGKQDDCSVNMLEAEKKESWSLKKRISDMEEQLKVKAELKLENKRLKDENGALIRVITKLSK</sequence>
<comment type="caution">
    <text evidence="13">The sequence shown here is derived from an EMBL/GenBank/DDBJ whole genome shotgun (WGS) entry which is preliminary data.</text>
</comment>
<feature type="compositionally biased region" description="Basic and acidic residues" evidence="10">
    <location>
        <begin position="315"/>
        <end position="342"/>
    </location>
</feature>
<dbReference type="Gene3D" id="2.60.40.10">
    <property type="entry name" value="Immunoglobulins"/>
    <property type="match status" value="11"/>
</dbReference>
<dbReference type="FunFam" id="2.60.40.10:FF:001401">
    <property type="entry name" value="immunoglobulin-like and fibronectin type III domain-containing protein 1"/>
    <property type="match status" value="1"/>
</dbReference>
<keyword evidence="5" id="KW-0677">Repeat</keyword>
<feature type="domain" description="Ig-like" evidence="11">
    <location>
        <begin position="922"/>
        <end position="1012"/>
    </location>
</feature>
<dbReference type="Gene3D" id="6.10.250.1820">
    <property type="match status" value="1"/>
</dbReference>
<dbReference type="PANTHER" id="PTHR13817:SF180">
    <property type="entry name" value="IMMUNOGLOBULIN-LIKE AND FIBRONECTIN TYPE III DOMAIN-CONTAINING 1, TANDEM DUPLICATE 3-RELATED"/>
    <property type="match status" value="1"/>
</dbReference>
<gene>
    <name evidence="13" type="ORF">CRENBAI_002002</name>
</gene>